<accession>A0ABP1FMP0</accession>
<proteinExistence type="predicted"/>
<evidence type="ECO:0000256" key="3">
    <source>
        <dbReference type="ARBA" id="ARBA00022475"/>
    </source>
</evidence>
<organism evidence="10 11">
    <name type="scientific">Coccomyxa viridis</name>
    <dbReference type="NCBI Taxonomy" id="1274662"/>
    <lineage>
        <taxon>Eukaryota</taxon>
        <taxon>Viridiplantae</taxon>
        <taxon>Chlorophyta</taxon>
        <taxon>core chlorophytes</taxon>
        <taxon>Trebouxiophyceae</taxon>
        <taxon>Trebouxiophyceae incertae sedis</taxon>
        <taxon>Coccomyxaceae</taxon>
        <taxon>Coccomyxa</taxon>
    </lineage>
</organism>
<dbReference type="Proteomes" id="UP001497392">
    <property type="component" value="Unassembled WGS sequence"/>
</dbReference>
<evidence type="ECO:0000256" key="4">
    <source>
        <dbReference type="ARBA" id="ARBA00022692"/>
    </source>
</evidence>
<evidence type="ECO:0000256" key="9">
    <source>
        <dbReference type="SAM" id="Phobius"/>
    </source>
</evidence>
<dbReference type="EMBL" id="CAXHTA020000004">
    <property type="protein sequence ID" value="CAL5220646.1"/>
    <property type="molecule type" value="Genomic_DNA"/>
</dbReference>
<name>A0ABP1FMP0_9CHLO</name>
<feature type="transmembrane region" description="Helical" evidence="9">
    <location>
        <begin position="111"/>
        <end position="132"/>
    </location>
</feature>
<keyword evidence="4 9" id="KW-0812">Transmembrane</keyword>
<gene>
    <name evidence="10" type="primary">g2691</name>
    <name evidence="10" type="ORF">VP750_LOCUS2305</name>
</gene>
<keyword evidence="7 9" id="KW-0472">Membrane</keyword>
<evidence type="ECO:0000256" key="7">
    <source>
        <dbReference type="ARBA" id="ARBA00023136"/>
    </source>
</evidence>
<comment type="subcellular location">
    <subcellularLocation>
        <location evidence="1">Cell membrane</location>
        <topology evidence="1">Multi-pass membrane protein</topology>
    </subcellularLocation>
</comment>
<evidence type="ECO:0000256" key="5">
    <source>
        <dbReference type="ARBA" id="ARBA00022989"/>
    </source>
</evidence>
<comment type="caution">
    <text evidence="10">The sequence shown here is derived from an EMBL/GenBank/DDBJ whole genome shotgun (WGS) entry which is preliminary data.</text>
</comment>
<keyword evidence="2" id="KW-0813">Transport</keyword>
<evidence type="ECO:0000256" key="8">
    <source>
        <dbReference type="SAM" id="MobiDB-lite"/>
    </source>
</evidence>
<evidence type="ECO:0000256" key="2">
    <source>
        <dbReference type="ARBA" id="ARBA00022448"/>
    </source>
</evidence>
<sequence length="423" mass="48294">MIRGATGASAGPSGRQCQLYSSSRSAVQERHVGPFLGHLPRSRKRQLRKIVTKARVESDIDQVPQDVKDREAWKEESRKYRRVLFTFTDWVNHRSTSRYARHIGGILGSRIFRGLLPTLSGVMATAVFVGIYETFRDHNMIIPASWPSLTVEANEAFNLTSFALSLLLVFRTNESYSRWLEARKAWSGILIRARDLVRMSSVWFPEDPARKALVQRWAIAFVWCAMDHVREDCDLEPHLQRTLLPNEKEALMAAEHRPNFILRIMTEVVWQADLMEGQCMRLDETLSFFEEQIGTCERLLKTPIPLSYTRHTSRFLVLWLAFLPFSLWPACGWTSVPASGIISFLLLGIEEIGVQIEEPFGILPIEQICETAEDEIRHDIHNDQVRGLVKSGLLQSPSSNGALYQSLRGNGNEGMRRAVSWKE</sequence>
<evidence type="ECO:0000313" key="10">
    <source>
        <dbReference type="EMBL" id="CAL5220646.1"/>
    </source>
</evidence>
<keyword evidence="5 9" id="KW-1133">Transmembrane helix</keyword>
<feature type="transmembrane region" description="Helical" evidence="9">
    <location>
        <begin position="315"/>
        <end position="336"/>
    </location>
</feature>
<protein>
    <submittedName>
        <fullName evidence="10">G2691 protein</fullName>
    </submittedName>
</protein>
<keyword evidence="6" id="KW-0406">Ion transport</keyword>
<evidence type="ECO:0000256" key="1">
    <source>
        <dbReference type="ARBA" id="ARBA00004651"/>
    </source>
</evidence>
<dbReference type="InterPro" id="IPR044669">
    <property type="entry name" value="YneE/VCCN1/2-like"/>
</dbReference>
<dbReference type="Pfam" id="PF25539">
    <property type="entry name" value="Bestrophin_2"/>
    <property type="match status" value="1"/>
</dbReference>
<feature type="compositionally biased region" description="Polar residues" evidence="8">
    <location>
        <begin position="15"/>
        <end position="25"/>
    </location>
</feature>
<evidence type="ECO:0000256" key="6">
    <source>
        <dbReference type="ARBA" id="ARBA00023065"/>
    </source>
</evidence>
<feature type="transmembrane region" description="Helical" evidence="9">
    <location>
        <begin position="152"/>
        <end position="170"/>
    </location>
</feature>
<evidence type="ECO:0000313" key="11">
    <source>
        <dbReference type="Proteomes" id="UP001497392"/>
    </source>
</evidence>
<dbReference type="PANTHER" id="PTHR33281">
    <property type="entry name" value="UPF0187 PROTEIN YNEE"/>
    <property type="match status" value="1"/>
</dbReference>
<keyword evidence="3" id="KW-1003">Cell membrane</keyword>
<keyword evidence="11" id="KW-1185">Reference proteome</keyword>
<feature type="region of interest" description="Disordered" evidence="8">
    <location>
        <begin position="1"/>
        <end position="25"/>
    </location>
</feature>
<reference evidence="10 11" key="1">
    <citation type="submission" date="2024-06" db="EMBL/GenBank/DDBJ databases">
        <authorList>
            <person name="Kraege A."/>
            <person name="Thomma B."/>
        </authorList>
    </citation>
    <scope>NUCLEOTIDE SEQUENCE [LARGE SCALE GENOMIC DNA]</scope>
</reference>
<dbReference type="PANTHER" id="PTHR33281:SF19">
    <property type="entry name" value="VOLTAGE-DEPENDENT ANION CHANNEL-FORMING PROTEIN YNEE"/>
    <property type="match status" value="1"/>
</dbReference>